<evidence type="ECO:0000256" key="3">
    <source>
        <dbReference type="ARBA" id="ARBA00022630"/>
    </source>
</evidence>
<proteinExistence type="inferred from homology"/>
<dbReference type="InterPro" id="IPR007867">
    <property type="entry name" value="GMC_OxRtase_C"/>
</dbReference>
<comment type="cofactor">
    <cofactor evidence="1">
        <name>FAD</name>
        <dbReference type="ChEBI" id="CHEBI:57692"/>
    </cofactor>
</comment>
<evidence type="ECO:0000256" key="2">
    <source>
        <dbReference type="ARBA" id="ARBA00010790"/>
    </source>
</evidence>
<dbReference type="InterPro" id="IPR000172">
    <property type="entry name" value="GMC_OxRdtase_N"/>
</dbReference>
<dbReference type="EC" id="1.1.99.1" evidence="6"/>
<dbReference type="SUPFAM" id="SSF51905">
    <property type="entry name" value="FAD/NAD(P)-binding domain"/>
    <property type="match status" value="1"/>
</dbReference>
<evidence type="ECO:0000313" key="7">
    <source>
        <dbReference type="Proteomes" id="UP001207582"/>
    </source>
</evidence>
<dbReference type="EMBL" id="JAPDOG010000022">
    <property type="protein sequence ID" value="MCW3783623.1"/>
    <property type="molecule type" value="Genomic_DNA"/>
</dbReference>
<dbReference type="InterPro" id="IPR036188">
    <property type="entry name" value="FAD/NAD-bd_sf"/>
</dbReference>
<keyword evidence="4" id="KW-0274">FAD</keyword>
<keyword evidence="7" id="KW-1185">Reference proteome</keyword>
<accession>A0ABT3J7G8</accession>
<dbReference type="Gene3D" id="3.30.560.10">
    <property type="entry name" value="Glucose Oxidase, domain 3"/>
    <property type="match status" value="1"/>
</dbReference>
<dbReference type="PANTHER" id="PTHR11552">
    <property type="entry name" value="GLUCOSE-METHANOL-CHOLINE GMC OXIDOREDUCTASE"/>
    <property type="match status" value="1"/>
</dbReference>
<dbReference type="PROSITE" id="PS00624">
    <property type="entry name" value="GMC_OXRED_2"/>
    <property type="match status" value="1"/>
</dbReference>
<dbReference type="PIRSF" id="PIRSF000137">
    <property type="entry name" value="Alcohol_oxidase"/>
    <property type="match status" value="1"/>
</dbReference>
<dbReference type="RefSeq" id="WP_264773067.1">
    <property type="nucleotide sequence ID" value="NZ_JAPDOG010000022.1"/>
</dbReference>
<dbReference type="Pfam" id="PF00732">
    <property type="entry name" value="GMC_oxred_N"/>
    <property type="match status" value="1"/>
</dbReference>
<comment type="similarity">
    <text evidence="2">Belongs to the GMC oxidoreductase family.</text>
</comment>
<protein>
    <submittedName>
        <fullName evidence="6">Choline dehydrogenase</fullName>
        <ecNumber evidence="6">1.1.99.1</ecNumber>
    </submittedName>
</protein>
<evidence type="ECO:0000256" key="4">
    <source>
        <dbReference type="ARBA" id="ARBA00022827"/>
    </source>
</evidence>
<sequence length="535" mass="59724">MREVFDYIIVGAGSAGSVLAEKLSASGRHRVLLLEAGGTDINPFVAAPVGETQLLETRWDWAFKGEPEERLGNHRLVLSRGRCLGGSSSINGQLCFRGHPGDYDRWARMGNDGWAYKDVLPLFRDMERWEGGGNEYRGDKGPLRTARGYSGNPMFQAFVDAGVQAGYRETNDFNGPEPEGFGHCQHTHYHWPILRCSASYAFLLKARWTRKNLEIRKGATVHKIVLDGKKAVGVRYERKGQMHEARANAEVIVSCSPYQSPKLLMVSGIGPAAHLKEHNVRVVHDLPGVGQNLMDQLGSFVQHDCLLPITYYRYKNPIRAFGAVLEWLFLSRGPATLFPMASSGLVKSSPEVELPDLQFYMFPAAVNPHSEGTYDFKHHGFNVHWGLVHPKSRGTVRLRSSDPTAAPVIHNNFFSHEDDRILNRKAFRIARELLKQPALDKYRGEEIAPGPDCVTDEQIDEHTSRYFANHYHPSGTCKMGVDDMAVVDPKLRVHGMQNLRVIDSSIMPIVVTGGLNVPSMMIGANGAKFILDEQR</sequence>
<organism evidence="6 7">
    <name type="scientific">Defluviimonas salinarum</name>
    <dbReference type="NCBI Taxonomy" id="2992147"/>
    <lineage>
        <taxon>Bacteria</taxon>
        <taxon>Pseudomonadati</taxon>
        <taxon>Pseudomonadota</taxon>
        <taxon>Alphaproteobacteria</taxon>
        <taxon>Rhodobacterales</taxon>
        <taxon>Paracoccaceae</taxon>
        <taxon>Albidovulum</taxon>
    </lineage>
</organism>
<evidence type="ECO:0000313" key="6">
    <source>
        <dbReference type="EMBL" id="MCW3783623.1"/>
    </source>
</evidence>
<reference evidence="6 7" key="1">
    <citation type="submission" date="2022-10" db="EMBL/GenBank/DDBJ databases">
        <title>Defluviimonas sp. CAU 1641 isolated from mud.</title>
        <authorList>
            <person name="Kim W."/>
        </authorList>
    </citation>
    <scope>NUCLEOTIDE SEQUENCE [LARGE SCALE GENOMIC DNA]</scope>
    <source>
        <strain evidence="6 7">CAU 1641</strain>
    </source>
</reference>
<dbReference type="NCBIfam" id="NF002550">
    <property type="entry name" value="PRK02106.1"/>
    <property type="match status" value="1"/>
</dbReference>
<dbReference type="Pfam" id="PF05199">
    <property type="entry name" value="GMC_oxred_C"/>
    <property type="match status" value="1"/>
</dbReference>
<feature type="domain" description="Glucose-methanol-choline oxidoreductase N-terminal" evidence="5">
    <location>
        <begin position="256"/>
        <end position="270"/>
    </location>
</feature>
<dbReference type="InterPro" id="IPR012132">
    <property type="entry name" value="GMC_OxRdtase"/>
</dbReference>
<dbReference type="Gene3D" id="3.50.50.60">
    <property type="entry name" value="FAD/NAD(P)-binding domain"/>
    <property type="match status" value="1"/>
</dbReference>
<comment type="caution">
    <text evidence="6">The sequence shown here is derived from an EMBL/GenBank/DDBJ whole genome shotgun (WGS) entry which is preliminary data.</text>
</comment>
<gene>
    <name evidence="6" type="ORF">OM960_18950</name>
</gene>
<evidence type="ECO:0000256" key="1">
    <source>
        <dbReference type="ARBA" id="ARBA00001974"/>
    </source>
</evidence>
<name>A0ABT3J7G8_9RHOB</name>
<keyword evidence="3" id="KW-0285">Flavoprotein</keyword>
<dbReference type="SUPFAM" id="SSF54373">
    <property type="entry name" value="FAD-linked reductases, C-terminal domain"/>
    <property type="match status" value="1"/>
</dbReference>
<dbReference type="PANTHER" id="PTHR11552:SF147">
    <property type="entry name" value="CHOLINE DEHYDROGENASE, MITOCHONDRIAL"/>
    <property type="match status" value="1"/>
</dbReference>
<dbReference type="GO" id="GO:0008812">
    <property type="term" value="F:choline dehydrogenase activity"/>
    <property type="evidence" value="ECO:0007669"/>
    <property type="project" value="UniProtKB-EC"/>
</dbReference>
<evidence type="ECO:0000259" key="5">
    <source>
        <dbReference type="PROSITE" id="PS00624"/>
    </source>
</evidence>
<dbReference type="Proteomes" id="UP001207582">
    <property type="component" value="Unassembled WGS sequence"/>
</dbReference>
<keyword evidence="6" id="KW-0560">Oxidoreductase</keyword>